<evidence type="ECO:0008006" key="9">
    <source>
        <dbReference type="Google" id="ProtNLM"/>
    </source>
</evidence>
<dbReference type="SUPFAM" id="SSF57959">
    <property type="entry name" value="Leucine zipper domain"/>
    <property type="match status" value="1"/>
</dbReference>
<gene>
    <name evidence="8" type="ORF">H310_02770</name>
</gene>
<keyword evidence="1" id="KW-0479">Metal-binding</keyword>
<evidence type="ECO:0000313" key="8">
    <source>
        <dbReference type="EMBL" id="ETW06543.1"/>
    </source>
</evidence>
<feature type="region of interest" description="Disordered" evidence="5">
    <location>
        <begin position="209"/>
        <end position="234"/>
    </location>
</feature>
<dbReference type="CDD" id="cd14686">
    <property type="entry name" value="bZIP"/>
    <property type="match status" value="1"/>
</dbReference>
<dbReference type="PROSITE" id="PS50808">
    <property type="entry name" value="ZF_BED"/>
    <property type="match status" value="1"/>
</dbReference>
<dbReference type="OrthoDB" id="59883at2759"/>
<dbReference type="PROSITE" id="PS50217">
    <property type="entry name" value="BZIP"/>
    <property type="match status" value="1"/>
</dbReference>
<dbReference type="Gene3D" id="1.20.5.170">
    <property type="match status" value="1"/>
</dbReference>
<organism evidence="8">
    <name type="scientific">Aphanomyces invadans</name>
    <dbReference type="NCBI Taxonomy" id="157072"/>
    <lineage>
        <taxon>Eukaryota</taxon>
        <taxon>Sar</taxon>
        <taxon>Stramenopiles</taxon>
        <taxon>Oomycota</taxon>
        <taxon>Saprolegniomycetes</taxon>
        <taxon>Saprolegniales</taxon>
        <taxon>Verrucalvaceae</taxon>
        <taxon>Aphanomyces</taxon>
    </lineage>
</organism>
<keyword evidence="2 4" id="KW-0863">Zinc-finger</keyword>
<feature type="compositionally biased region" description="Basic and acidic residues" evidence="5">
    <location>
        <begin position="132"/>
        <end position="144"/>
    </location>
</feature>
<protein>
    <recommendedName>
        <fullName evidence="9">BZIP domain-containing protein</fullName>
    </recommendedName>
</protein>
<reference evidence="8" key="1">
    <citation type="submission" date="2013-12" db="EMBL/GenBank/DDBJ databases">
        <title>The Genome Sequence of Aphanomyces invadans NJM9701.</title>
        <authorList>
            <consortium name="The Broad Institute Genomics Platform"/>
            <person name="Russ C."/>
            <person name="Tyler B."/>
            <person name="van West P."/>
            <person name="Dieguez-Uribeondo J."/>
            <person name="Young S.K."/>
            <person name="Zeng Q."/>
            <person name="Gargeya S."/>
            <person name="Fitzgerald M."/>
            <person name="Abouelleil A."/>
            <person name="Alvarado L."/>
            <person name="Chapman S.B."/>
            <person name="Gainer-Dewar J."/>
            <person name="Goldberg J."/>
            <person name="Griggs A."/>
            <person name="Gujja S."/>
            <person name="Hansen M."/>
            <person name="Howarth C."/>
            <person name="Imamovic A."/>
            <person name="Ireland A."/>
            <person name="Larimer J."/>
            <person name="McCowan C."/>
            <person name="Murphy C."/>
            <person name="Pearson M."/>
            <person name="Poon T.W."/>
            <person name="Priest M."/>
            <person name="Roberts A."/>
            <person name="Saif S."/>
            <person name="Shea T."/>
            <person name="Sykes S."/>
            <person name="Wortman J."/>
            <person name="Nusbaum C."/>
            <person name="Birren B."/>
        </authorList>
    </citation>
    <scope>NUCLEOTIDE SEQUENCE [LARGE SCALE GENOMIC DNA]</scope>
    <source>
        <strain evidence="8">NJM9701</strain>
    </source>
</reference>
<evidence type="ECO:0000256" key="1">
    <source>
        <dbReference type="ARBA" id="ARBA00022723"/>
    </source>
</evidence>
<name>A0A024ULQ6_9STRA</name>
<dbReference type="EMBL" id="KI913955">
    <property type="protein sequence ID" value="ETW06543.1"/>
    <property type="molecule type" value="Genomic_DNA"/>
</dbReference>
<feature type="domain" description="BED-type" evidence="7">
    <location>
        <begin position="13"/>
        <end position="85"/>
    </location>
</feature>
<keyword evidence="3" id="KW-0862">Zinc</keyword>
<evidence type="ECO:0000256" key="4">
    <source>
        <dbReference type="PROSITE-ProRule" id="PRU00027"/>
    </source>
</evidence>
<feature type="region of interest" description="Disordered" evidence="5">
    <location>
        <begin position="126"/>
        <end position="157"/>
    </location>
</feature>
<dbReference type="GO" id="GO:0008270">
    <property type="term" value="F:zinc ion binding"/>
    <property type="evidence" value="ECO:0007669"/>
    <property type="project" value="UniProtKB-KW"/>
</dbReference>
<evidence type="ECO:0000259" key="7">
    <source>
        <dbReference type="PROSITE" id="PS50808"/>
    </source>
</evidence>
<proteinExistence type="predicted"/>
<dbReference type="GO" id="GO:0003700">
    <property type="term" value="F:DNA-binding transcription factor activity"/>
    <property type="evidence" value="ECO:0007669"/>
    <property type="project" value="InterPro"/>
</dbReference>
<feature type="compositionally biased region" description="Low complexity" evidence="5">
    <location>
        <begin position="209"/>
        <end position="220"/>
    </location>
</feature>
<dbReference type="InterPro" id="IPR004827">
    <property type="entry name" value="bZIP"/>
</dbReference>
<dbReference type="GO" id="GO:0003677">
    <property type="term" value="F:DNA binding"/>
    <property type="evidence" value="ECO:0007669"/>
    <property type="project" value="InterPro"/>
</dbReference>
<evidence type="ECO:0000256" key="2">
    <source>
        <dbReference type="ARBA" id="ARBA00022771"/>
    </source>
</evidence>
<dbReference type="Pfam" id="PF07716">
    <property type="entry name" value="bZIP_2"/>
    <property type="match status" value="1"/>
</dbReference>
<dbReference type="AlphaFoldDB" id="A0A024ULQ6"/>
<dbReference type="InterPro" id="IPR046347">
    <property type="entry name" value="bZIP_sf"/>
</dbReference>
<dbReference type="VEuPathDB" id="FungiDB:H310_02770"/>
<feature type="domain" description="BZIP" evidence="6">
    <location>
        <begin position="149"/>
        <end position="198"/>
    </location>
</feature>
<evidence type="ECO:0000256" key="3">
    <source>
        <dbReference type="ARBA" id="ARBA00022833"/>
    </source>
</evidence>
<accession>A0A024ULQ6</accession>
<dbReference type="InterPro" id="IPR003656">
    <property type="entry name" value="Znf_BED"/>
</dbReference>
<dbReference type="RefSeq" id="XP_008864618.1">
    <property type="nucleotide sequence ID" value="XM_008866396.1"/>
</dbReference>
<evidence type="ECO:0000259" key="6">
    <source>
        <dbReference type="PROSITE" id="PS50217"/>
    </source>
</evidence>
<dbReference type="GeneID" id="20079820"/>
<evidence type="ECO:0000256" key="5">
    <source>
        <dbReference type="SAM" id="MobiDB-lite"/>
    </source>
</evidence>
<sequence length="454" mass="50500">MSKAPAKRTAAATERGPEWRYFGSPEFEEDDAASLAVNGGALAKPTKKIPRVRCMYCHDKISARSNSLRRHLRECTKCTDEARQYCVKIDKMNCPVETSLPPTARFDDEHMKNDTSAQLLLLQDKSNQSHQGRCDPTVHDHLDAADAPTSKATQRRLKNRLACRANRKRKKAIRETLKMQVKQLSRSNSWLHQEINALLGFSLVTSSIATTSPPRSSPRAASHHPHPTYDPLAESTHMQDNQLNVQHVVASDYRTDAAAMVDAPAPSSSSWQRKDSAAIPIHPSVSQQRAACLQETAASYFRWFVGLSDAPPTDSTSAPFYSRDNCQVVGERATFCDAFHVGPHVSLESIWKTKAYLFDDLHTIQDVHVAAVDPSTNVVTITIVEEGILRDVWALRALFNPTFVVTLQLHFANSTPKVQLSWELVCHCVASNNAMGGRPTARRIDVALIKCDRL</sequence>